<name>A0A9D4K5J5_DREPO</name>
<sequence length="60" mass="6265">MASLESKSGGIVQAWQALIVSQVAMCTADMAILDSESGGNVQTWPALIVSQVALCRHGHP</sequence>
<comment type="caution">
    <text evidence="1">The sequence shown here is derived from an EMBL/GenBank/DDBJ whole genome shotgun (WGS) entry which is preliminary data.</text>
</comment>
<gene>
    <name evidence="1" type="ORF">DPMN_106643</name>
</gene>
<proteinExistence type="predicted"/>
<protein>
    <submittedName>
        <fullName evidence="1">Uncharacterized protein</fullName>
    </submittedName>
</protein>
<dbReference type="Proteomes" id="UP000828390">
    <property type="component" value="Unassembled WGS sequence"/>
</dbReference>
<accession>A0A9D4K5J5</accession>
<dbReference type="EMBL" id="JAIWYP010000004">
    <property type="protein sequence ID" value="KAH3833336.1"/>
    <property type="molecule type" value="Genomic_DNA"/>
</dbReference>
<dbReference type="AlphaFoldDB" id="A0A9D4K5J5"/>
<evidence type="ECO:0000313" key="1">
    <source>
        <dbReference type="EMBL" id="KAH3833336.1"/>
    </source>
</evidence>
<reference evidence="1" key="1">
    <citation type="journal article" date="2019" name="bioRxiv">
        <title>The Genome of the Zebra Mussel, Dreissena polymorpha: A Resource for Invasive Species Research.</title>
        <authorList>
            <person name="McCartney M.A."/>
            <person name="Auch B."/>
            <person name="Kono T."/>
            <person name="Mallez S."/>
            <person name="Zhang Y."/>
            <person name="Obille A."/>
            <person name="Becker A."/>
            <person name="Abrahante J.E."/>
            <person name="Garbe J."/>
            <person name="Badalamenti J.P."/>
            <person name="Herman A."/>
            <person name="Mangelson H."/>
            <person name="Liachko I."/>
            <person name="Sullivan S."/>
            <person name="Sone E.D."/>
            <person name="Koren S."/>
            <person name="Silverstein K.A.T."/>
            <person name="Beckman K.B."/>
            <person name="Gohl D.M."/>
        </authorList>
    </citation>
    <scope>NUCLEOTIDE SEQUENCE</scope>
    <source>
        <strain evidence="1">Duluth1</strain>
        <tissue evidence="1">Whole animal</tissue>
    </source>
</reference>
<keyword evidence="2" id="KW-1185">Reference proteome</keyword>
<organism evidence="1 2">
    <name type="scientific">Dreissena polymorpha</name>
    <name type="common">Zebra mussel</name>
    <name type="synonym">Mytilus polymorpha</name>
    <dbReference type="NCBI Taxonomy" id="45954"/>
    <lineage>
        <taxon>Eukaryota</taxon>
        <taxon>Metazoa</taxon>
        <taxon>Spiralia</taxon>
        <taxon>Lophotrochozoa</taxon>
        <taxon>Mollusca</taxon>
        <taxon>Bivalvia</taxon>
        <taxon>Autobranchia</taxon>
        <taxon>Heteroconchia</taxon>
        <taxon>Euheterodonta</taxon>
        <taxon>Imparidentia</taxon>
        <taxon>Neoheterodontei</taxon>
        <taxon>Myida</taxon>
        <taxon>Dreissenoidea</taxon>
        <taxon>Dreissenidae</taxon>
        <taxon>Dreissena</taxon>
    </lineage>
</organism>
<evidence type="ECO:0000313" key="2">
    <source>
        <dbReference type="Proteomes" id="UP000828390"/>
    </source>
</evidence>
<reference evidence="1" key="2">
    <citation type="submission" date="2020-11" db="EMBL/GenBank/DDBJ databases">
        <authorList>
            <person name="McCartney M.A."/>
            <person name="Auch B."/>
            <person name="Kono T."/>
            <person name="Mallez S."/>
            <person name="Becker A."/>
            <person name="Gohl D.M."/>
            <person name="Silverstein K.A.T."/>
            <person name="Koren S."/>
            <person name="Bechman K.B."/>
            <person name="Herman A."/>
            <person name="Abrahante J.E."/>
            <person name="Garbe J."/>
        </authorList>
    </citation>
    <scope>NUCLEOTIDE SEQUENCE</scope>
    <source>
        <strain evidence="1">Duluth1</strain>
        <tissue evidence="1">Whole animal</tissue>
    </source>
</reference>